<accession>A0A8T3A939</accession>
<evidence type="ECO:0000313" key="2">
    <source>
        <dbReference type="EMBL" id="KAI0492629.1"/>
    </source>
</evidence>
<dbReference type="Proteomes" id="UP000829196">
    <property type="component" value="Unassembled WGS sequence"/>
</dbReference>
<organism evidence="2 3">
    <name type="scientific">Dendrobium nobile</name>
    <name type="common">Orchid</name>
    <dbReference type="NCBI Taxonomy" id="94219"/>
    <lineage>
        <taxon>Eukaryota</taxon>
        <taxon>Viridiplantae</taxon>
        <taxon>Streptophyta</taxon>
        <taxon>Embryophyta</taxon>
        <taxon>Tracheophyta</taxon>
        <taxon>Spermatophyta</taxon>
        <taxon>Magnoliopsida</taxon>
        <taxon>Liliopsida</taxon>
        <taxon>Asparagales</taxon>
        <taxon>Orchidaceae</taxon>
        <taxon>Epidendroideae</taxon>
        <taxon>Malaxideae</taxon>
        <taxon>Dendrobiinae</taxon>
        <taxon>Dendrobium</taxon>
    </lineage>
</organism>
<gene>
    <name evidence="2" type="ORF">KFK09_026905</name>
</gene>
<name>A0A8T3A939_DENNO</name>
<proteinExistence type="predicted"/>
<evidence type="ECO:0000256" key="1">
    <source>
        <dbReference type="SAM" id="MobiDB-lite"/>
    </source>
</evidence>
<sequence>MEQARKEKESRKNAASREENYANMNKHEECSCERYKNMSETSGLQYEQCQGIQSEDLMPRSDGSLAHIRGGRYASLPSLPSSWIAFLLLHLYKIKSNIFFFSFLPLIIETPELSLWCRFVTYTRNF</sequence>
<dbReference type="EMBL" id="JAGYWB010000018">
    <property type="protein sequence ID" value="KAI0492629.1"/>
    <property type="molecule type" value="Genomic_DNA"/>
</dbReference>
<dbReference type="AlphaFoldDB" id="A0A8T3A939"/>
<feature type="region of interest" description="Disordered" evidence="1">
    <location>
        <begin position="1"/>
        <end position="20"/>
    </location>
</feature>
<keyword evidence="3" id="KW-1185">Reference proteome</keyword>
<evidence type="ECO:0000313" key="3">
    <source>
        <dbReference type="Proteomes" id="UP000829196"/>
    </source>
</evidence>
<comment type="caution">
    <text evidence="2">The sequence shown here is derived from an EMBL/GenBank/DDBJ whole genome shotgun (WGS) entry which is preliminary data.</text>
</comment>
<protein>
    <submittedName>
        <fullName evidence="2">Uncharacterized protein</fullName>
    </submittedName>
</protein>
<reference evidence="2" key="1">
    <citation type="journal article" date="2022" name="Front. Genet.">
        <title>Chromosome-Scale Assembly of the Dendrobium nobile Genome Provides Insights Into the Molecular Mechanism of the Biosynthesis of the Medicinal Active Ingredient of Dendrobium.</title>
        <authorList>
            <person name="Xu Q."/>
            <person name="Niu S.-C."/>
            <person name="Li K.-L."/>
            <person name="Zheng P.-J."/>
            <person name="Zhang X.-J."/>
            <person name="Jia Y."/>
            <person name="Liu Y."/>
            <person name="Niu Y.-X."/>
            <person name="Yu L.-H."/>
            <person name="Chen D.-F."/>
            <person name="Zhang G.-Q."/>
        </authorList>
    </citation>
    <scope>NUCLEOTIDE SEQUENCE</scope>
    <source>
        <tissue evidence="2">Leaf</tissue>
    </source>
</reference>